<feature type="binding site" evidence="13">
    <location>
        <begin position="11"/>
        <end position="16"/>
    </location>
    <ligand>
        <name>NAD(+)</name>
        <dbReference type="ChEBI" id="CHEBI:57540"/>
    </ligand>
</feature>
<dbReference type="Pfam" id="PF01210">
    <property type="entry name" value="NAD_Gly3P_dh_N"/>
    <property type="match status" value="1"/>
</dbReference>
<dbReference type="InterPro" id="IPR006168">
    <property type="entry name" value="G3P_DH_NAD-dep"/>
</dbReference>
<dbReference type="EMBL" id="BMCT01000003">
    <property type="protein sequence ID" value="GGF64384.1"/>
    <property type="molecule type" value="Genomic_DNA"/>
</dbReference>
<dbReference type="FunFam" id="3.40.50.720:FF:000019">
    <property type="entry name" value="Glycerol-3-phosphate dehydrogenase [NAD(P)+]"/>
    <property type="match status" value="1"/>
</dbReference>
<dbReference type="Proteomes" id="UP000606044">
    <property type="component" value="Unassembled WGS sequence"/>
</dbReference>
<dbReference type="GO" id="GO:0046167">
    <property type="term" value="P:glycerol-3-phosphate biosynthetic process"/>
    <property type="evidence" value="ECO:0007669"/>
    <property type="project" value="UniProtKB-UniRule"/>
</dbReference>
<dbReference type="GO" id="GO:0005829">
    <property type="term" value="C:cytosol"/>
    <property type="evidence" value="ECO:0007669"/>
    <property type="project" value="TreeGrafter"/>
</dbReference>
<evidence type="ECO:0000313" key="18">
    <source>
        <dbReference type="EMBL" id="GGF64384.1"/>
    </source>
</evidence>
<feature type="binding site" evidence="13">
    <location>
        <position position="255"/>
    </location>
    <ligand>
        <name>NAD(+)</name>
        <dbReference type="ChEBI" id="CHEBI:57540"/>
    </ligand>
</feature>
<feature type="binding site" evidence="10">
    <location>
        <position position="255"/>
    </location>
    <ligand>
        <name>NADPH</name>
        <dbReference type="ChEBI" id="CHEBI:57783"/>
    </ligand>
</feature>
<comment type="catalytic activity">
    <reaction evidence="10">
        <text>sn-glycerol 3-phosphate + NAD(+) = dihydroxyacetone phosphate + NADH + H(+)</text>
        <dbReference type="Rhea" id="RHEA:11092"/>
        <dbReference type="ChEBI" id="CHEBI:15378"/>
        <dbReference type="ChEBI" id="CHEBI:57540"/>
        <dbReference type="ChEBI" id="CHEBI:57597"/>
        <dbReference type="ChEBI" id="CHEBI:57642"/>
        <dbReference type="ChEBI" id="CHEBI:57945"/>
        <dbReference type="EC" id="1.1.1.94"/>
    </reaction>
</comment>
<comment type="pathway">
    <text evidence="10">Membrane lipid metabolism; glycerophospholipid metabolism.</text>
</comment>
<feature type="binding site" evidence="10">
    <location>
        <position position="254"/>
    </location>
    <ligand>
        <name>sn-glycerol 3-phosphate</name>
        <dbReference type="ChEBI" id="CHEBI:57597"/>
    </ligand>
</feature>
<keyword evidence="10" id="KW-0963">Cytoplasm</keyword>
<dbReference type="InterPro" id="IPR006109">
    <property type="entry name" value="G3P_DH_NAD-dep_C"/>
</dbReference>
<dbReference type="PANTHER" id="PTHR11728:SF1">
    <property type="entry name" value="GLYCEROL-3-PHOSPHATE DEHYDROGENASE [NAD(+)] 2, CHLOROPLASTIC"/>
    <property type="match status" value="1"/>
</dbReference>
<keyword evidence="2 10" id="KW-0444">Lipid biosynthesis</keyword>
<dbReference type="InterPro" id="IPR011128">
    <property type="entry name" value="G3P_DH_NAD-dep_N"/>
</dbReference>
<feature type="domain" description="Glycerol-3-phosphate dehydrogenase NAD-dependent C-terminal" evidence="17">
    <location>
        <begin position="180"/>
        <end position="316"/>
    </location>
</feature>
<evidence type="ECO:0000256" key="12">
    <source>
        <dbReference type="PIRSR" id="PIRSR000114-2"/>
    </source>
</evidence>
<keyword evidence="9 10" id="KW-1208">Phospholipid metabolism</keyword>
<dbReference type="PROSITE" id="PS00957">
    <property type="entry name" value="NAD_G3PDH"/>
    <property type="match status" value="1"/>
</dbReference>
<comment type="subcellular location">
    <subcellularLocation>
        <location evidence="10">Cytoplasm</location>
    </subcellularLocation>
</comment>
<reference evidence="18" key="1">
    <citation type="journal article" date="2014" name="Int. J. Syst. Evol. Microbiol.">
        <title>Complete genome sequence of Corynebacterium casei LMG S-19264T (=DSM 44701T), isolated from a smear-ripened cheese.</title>
        <authorList>
            <consortium name="US DOE Joint Genome Institute (JGI-PGF)"/>
            <person name="Walter F."/>
            <person name="Albersmeier A."/>
            <person name="Kalinowski J."/>
            <person name="Ruckert C."/>
        </authorList>
    </citation>
    <scope>NUCLEOTIDE SEQUENCE</scope>
    <source>
        <strain evidence="18">CCM 7897</strain>
    </source>
</reference>
<evidence type="ECO:0000256" key="7">
    <source>
        <dbReference type="ARBA" id="ARBA00023098"/>
    </source>
</evidence>
<accession>A0A917FB90</accession>
<dbReference type="Gene3D" id="1.10.1040.10">
    <property type="entry name" value="N-(1-d-carboxylethyl)-l-norvaline Dehydrogenase, domain 2"/>
    <property type="match status" value="1"/>
</dbReference>
<evidence type="ECO:0000256" key="15">
    <source>
        <dbReference type="RuleBase" id="RU000439"/>
    </source>
</evidence>
<dbReference type="PANTHER" id="PTHR11728">
    <property type="entry name" value="GLYCEROL-3-PHOSPHATE DEHYDROGENASE"/>
    <property type="match status" value="1"/>
</dbReference>
<feature type="binding site" evidence="10">
    <location>
        <position position="108"/>
    </location>
    <ligand>
        <name>NADPH</name>
        <dbReference type="ChEBI" id="CHEBI:57783"/>
    </ligand>
</feature>
<dbReference type="SUPFAM" id="SSF48179">
    <property type="entry name" value="6-phosphogluconate dehydrogenase C-terminal domain-like"/>
    <property type="match status" value="1"/>
</dbReference>
<dbReference type="NCBIfam" id="NF000942">
    <property type="entry name" value="PRK00094.1-4"/>
    <property type="match status" value="1"/>
</dbReference>
<keyword evidence="5 10" id="KW-0560">Oxidoreductase</keyword>
<feature type="binding site" evidence="12">
    <location>
        <begin position="255"/>
        <end position="256"/>
    </location>
    <ligand>
        <name>substrate</name>
    </ligand>
</feature>
<dbReference type="SUPFAM" id="SSF51735">
    <property type="entry name" value="NAD(P)-binding Rossmann-fold domains"/>
    <property type="match status" value="1"/>
</dbReference>
<comment type="similarity">
    <text evidence="1 10 14">Belongs to the NAD-dependent glycerol-3-phosphate dehydrogenase family.</text>
</comment>
<keyword evidence="8 10" id="KW-0594">Phospholipid biosynthesis</keyword>
<keyword evidence="4 10" id="KW-0521">NADP</keyword>
<dbReference type="GO" id="GO:0006650">
    <property type="term" value="P:glycerophospholipid metabolic process"/>
    <property type="evidence" value="ECO:0007669"/>
    <property type="project" value="UniProtKB-UniRule"/>
</dbReference>
<sequence>MSAFEHIGVVGAGAWGTALANAAARAGRNVRLWARNADHVADMVARHENVRGLPGVPLEPGVIPVEQLADAAACDAVLLVVPAQVCRKVAGELKPLMAHRTPLVSCAKGIERGTLAFMTDAIAAAAPEVTPMVLSGPSFADDVARGLPTAVTLAGADGGMAEDLAAALGSSTFRLYHSTDVRGVEIGGAAKNVLAIASGIVAGRRLGASAGAALTARGFAELARFGRAFGALPDTLTGLSGLGDLILTTSGPQSRNFAFGLALGETGKAPAGGKLAEGAFTASALVAMAAEREVEMPICAAVDAVLAGKLSVEGAIEALMARPQRAEA</sequence>
<feature type="binding site" evidence="10">
    <location>
        <position position="244"/>
    </location>
    <ligand>
        <name>sn-glycerol 3-phosphate</name>
        <dbReference type="ChEBI" id="CHEBI:57597"/>
    </ligand>
</feature>
<evidence type="ECO:0000256" key="8">
    <source>
        <dbReference type="ARBA" id="ARBA00023209"/>
    </source>
</evidence>
<feature type="binding site" evidence="10">
    <location>
        <position position="255"/>
    </location>
    <ligand>
        <name>sn-glycerol 3-phosphate</name>
        <dbReference type="ChEBI" id="CHEBI:57597"/>
    </ligand>
</feature>
<feature type="binding site" evidence="10">
    <location>
        <position position="136"/>
    </location>
    <ligand>
        <name>sn-glycerol 3-phosphate</name>
        <dbReference type="ChEBI" id="CHEBI:57597"/>
    </ligand>
</feature>
<evidence type="ECO:0000256" key="3">
    <source>
        <dbReference type="ARBA" id="ARBA00022741"/>
    </source>
</evidence>
<dbReference type="HAMAP" id="MF_00394">
    <property type="entry name" value="NAD_Glyc3P_dehydrog"/>
    <property type="match status" value="1"/>
</dbReference>
<feature type="binding site" evidence="10">
    <location>
        <position position="277"/>
    </location>
    <ligand>
        <name>NADPH</name>
        <dbReference type="ChEBI" id="CHEBI:57783"/>
    </ligand>
</feature>
<dbReference type="InterPro" id="IPR036291">
    <property type="entry name" value="NAD(P)-bd_dom_sf"/>
</dbReference>
<keyword evidence="6 10" id="KW-0520">NAD</keyword>
<feature type="binding site" evidence="13">
    <location>
        <position position="140"/>
    </location>
    <ligand>
        <name>NAD(+)</name>
        <dbReference type="ChEBI" id="CHEBI:57540"/>
    </ligand>
</feature>
<feature type="binding site" evidence="10">
    <location>
        <position position="275"/>
    </location>
    <ligand>
        <name>NADPH</name>
        <dbReference type="ChEBI" id="CHEBI:57783"/>
    </ligand>
</feature>
<feature type="binding site" evidence="10">
    <location>
        <position position="108"/>
    </location>
    <ligand>
        <name>sn-glycerol 3-phosphate</name>
        <dbReference type="ChEBI" id="CHEBI:57597"/>
    </ligand>
</feature>
<feature type="binding site" evidence="12">
    <location>
        <position position="108"/>
    </location>
    <ligand>
        <name>substrate</name>
    </ligand>
</feature>
<feature type="binding site" evidence="10">
    <location>
        <position position="191"/>
    </location>
    <ligand>
        <name>sn-glycerol 3-phosphate</name>
        <dbReference type="ChEBI" id="CHEBI:57597"/>
    </ligand>
</feature>
<evidence type="ECO:0000313" key="19">
    <source>
        <dbReference type="Proteomes" id="UP000606044"/>
    </source>
</evidence>
<feature type="domain" description="Glycerol-3-phosphate dehydrogenase NAD-dependent N-terminal" evidence="16">
    <location>
        <begin position="7"/>
        <end position="157"/>
    </location>
</feature>
<dbReference type="Pfam" id="PF07479">
    <property type="entry name" value="NAD_Gly3P_dh_C"/>
    <property type="match status" value="1"/>
</dbReference>
<dbReference type="AlphaFoldDB" id="A0A917FB90"/>
<comment type="function">
    <text evidence="10">Catalyzes the reduction of the glycolytic intermediate dihydroxyacetone phosphate (DHAP) to sn-glycerol 3-phosphate (G3P), the key precursor for phospholipid synthesis.</text>
</comment>
<evidence type="ECO:0000256" key="1">
    <source>
        <dbReference type="ARBA" id="ARBA00011009"/>
    </source>
</evidence>
<dbReference type="GO" id="GO:0008654">
    <property type="term" value="P:phospholipid biosynthetic process"/>
    <property type="evidence" value="ECO:0007669"/>
    <property type="project" value="UniProtKB-KW"/>
</dbReference>
<comment type="caution">
    <text evidence="18">The sequence shown here is derived from an EMBL/GenBank/DDBJ whole genome shotgun (WGS) entry which is preliminary data.</text>
</comment>
<feature type="binding site" evidence="10">
    <location>
        <position position="35"/>
    </location>
    <ligand>
        <name>NADPH</name>
        <dbReference type="ChEBI" id="CHEBI:57783"/>
    </ligand>
</feature>
<evidence type="ECO:0000256" key="10">
    <source>
        <dbReference type="HAMAP-Rule" id="MF_00394"/>
    </source>
</evidence>
<evidence type="ECO:0000256" key="4">
    <source>
        <dbReference type="ARBA" id="ARBA00022857"/>
    </source>
</evidence>
<evidence type="ECO:0000256" key="6">
    <source>
        <dbReference type="ARBA" id="ARBA00023027"/>
    </source>
</evidence>
<dbReference type="PIRSF" id="PIRSF000114">
    <property type="entry name" value="Glycerol-3-P_dh"/>
    <property type="match status" value="1"/>
</dbReference>
<dbReference type="GO" id="GO:0047952">
    <property type="term" value="F:glycerol-3-phosphate dehydrogenase [NAD(P)+] activity"/>
    <property type="evidence" value="ECO:0007669"/>
    <property type="project" value="UniProtKB-UniRule"/>
</dbReference>
<dbReference type="EC" id="1.1.1.94" evidence="10"/>
<dbReference type="RefSeq" id="WP_188579025.1">
    <property type="nucleotide sequence ID" value="NZ_BMCT01000003.1"/>
</dbReference>
<evidence type="ECO:0000256" key="11">
    <source>
        <dbReference type="PIRSR" id="PIRSR000114-1"/>
    </source>
</evidence>
<dbReference type="Gene3D" id="3.40.50.720">
    <property type="entry name" value="NAD(P)-binding Rossmann-like Domain"/>
    <property type="match status" value="1"/>
</dbReference>
<reference evidence="18" key="2">
    <citation type="submission" date="2020-09" db="EMBL/GenBank/DDBJ databases">
        <authorList>
            <person name="Sun Q."/>
            <person name="Sedlacek I."/>
        </authorList>
    </citation>
    <scope>NUCLEOTIDE SEQUENCE</scope>
    <source>
        <strain evidence="18">CCM 7897</strain>
    </source>
</reference>
<dbReference type="NCBIfam" id="NF000940">
    <property type="entry name" value="PRK00094.1-2"/>
    <property type="match status" value="1"/>
</dbReference>
<dbReference type="InterPro" id="IPR008927">
    <property type="entry name" value="6-PGluconate_DH-like_C_sf"/>
</dbReference>
<feature type="binding site" evidence="13">
    <location>
        <position position="274"/>
    </location>
    <ligand>
        <name>NAD(+)</name>
        <dbReference type="ChEBI" id="CHEBI:57540"/>
    </ligand>
</feature>
<organism evidence="18 19">
    <name type="scientific">Azorhizobium oxalatiphilum</name>
    <dbReference type="NCBI Taxonomy" id="980631"/>
    <lineage>
        <taxon>Bacteria</taxon>
        <taxon>Pseudomonadati</taxon>
        <taxon>Pseudomonadota</taxon>
        <taxon>Alphaproteobacteria</taxon>
        <taxon>Hyphomicrobiales</taxon>
        <taxon>Xanthobacteraceae</taxon>
        <taxon>Azorhizobium</taxon>
    </lineage>
</organism>
<dbReference type="PRINTS" id="PR00077">
    <property type="entry name" value="GPDHDRGNASE"/>
</dbReference>
<protein>
    <recommendedName>
        <fullName evidence="10">Glycerol-3-phosphate dehydrogenase [NAD(P)+]</fullName>
        <ecNumber evidence="10">1.1.1.94</ecNumber>
    </recommendedName>
    <alternativeName>
        <fullName evidence="10">NAD(P)(+)-dependent glycerol-3-phosphate dehydrogenase</fullName>
    </alternativeName>
    <alternativeName>
        <fullName evidence="10">NAD(P)H-dependent dihydroxyacetone-phosphate reductase</fullName>
    </alternativeName>
</protein>
<name>A0A917FB90_9HYPH</name>
<dbReference type="GO" id="GO:0051287">
    <property type="term" value="F:NAD binding"/>
    <property type="evidence" value="ECO:0007669"/>
    <property type="project" value="InterPro"/>
</dbReference>
<dbReference type="InterPro" id="IPR013328">
    <property type="entry name" value="6PGD_dom2"/>
</dbReference>
<feature type="binding site" evidence="10">
    <location>
        <position position="138"/>
    </location>
    <ligand>
        <name>sn-glycerol 3-phosphate</name>
        <dbReference type="ChEBI" id="CHEBI:57597"/>
    </ligand>
</feature>
<evidence type="ECO:0000259" key="17">
    <source>
        <dbReference type="Pfam" id="PF07479"/>
    </source>
</evidence>
<evidence type="ECO:0000256" key="9">
    <source>
        <dbReference type="ARBA" id="ARBA00023264"/>
    </source>
</evidence>
<keyword evidence="7 10" id="KW-0443">Lipid metabolism</keyword>
<comment type="caution">
    <text evidence="10">Lacks conserved residue(s) required for the propagation of feature annotation.</text>
</comment>
<evidence type="ECO:0000256" key="5">
    <source>
        <dbReference type="ARBA" id="ARBA00023002"/>
    </source>
</evidence>
<comment type="catalytic activity">
    <reaction evidence="10 15">
        <text>sn-glycerol 3-phosphate + NADP(+) = dihydroxyacetone phosphate + NADPH + H(+)</text>
        <dbReference type="Rhea" id="RHEA:11096"/>
        <dbReference type="ChEBI" id="CHEBI:15378"/>
        <dbReference type="ChEBI" id="CHEBI:57597"/>
        <dbReference type="ChEBI" id="CHEBI:57642"/>
        <dbReference type="ChEBI" id="CHEBI:57783"/>
        <dbReference type="ChEBI" id="CHEBI:58349"/>
        <dbReference type="EC" id="1.1.1.94"/>
    </reaction>
</comment>
<dbReference type="GO" id="GO:0005975">
    <property type="term" value="P:carbohydrate metabolic process"/>
    <property type="evidence" value="ECO:0007669"/>
    <property type="project" value="InterPro"/>
</dbReference>
<evidence type="ECO:0000259" key="16">
    <source>
        <dbReference type="Pfam" id="PF01210"/>
    </source>
</evidence>
<dbReference type="GO" id="GO:0046168">
    <property type="term" value="P:glycerol-3-phosphate catabolic process"/>
    <property type="evidence" value="ECO:0007669"/>
    <property type="project" value="InterPro"/>
</dbReference>
<evidence type="ECO:0000256" key="13">
    <source>
        <dbReference type="PIRSR" id="PIRSR000114-3"/>
    </source>
</evidence>
<feature type="binding site" evidence="10">
    <location>
        <position position="256"/>
    </location>
    <ligand>
        <name>sn-glycerol 3-phosphate</name>
        <dbReference type="ChEBI" id="CHEBI:57597"/>
    </ligand>
</feature>
<feature type="binding site" evidence="10">
    <location>
        <position position="140"/>
    </location>
    <ligand>
        <name>NADPH</name>
        <dbReference type="ChEBI" id="CHEBI:57783"/>
    </ligand>
</feature>
<proteinExistence type="inferred from homology"/>
<keyword evidence="19" id="KW-1185">Reference proteome</keyword>
<evidence type="ECO:0000256" key="2">
    <source>
        <dbReference type="ARBA" id="ARBA00022516"/>
    </source>
</evidence>
<evidence type="ECO:0000256" key="14">
    <source>
        <dbReference type="RuleBase" id="RU000437"/>
    </source>
</evidence>
<gene>
    <name evidence="10 18" type="primary">gpsA</name>
    <name evidence="18" type="ORF">GCM10007301_25240</name>
</gene>
<keyword evidence="3 10" id="KW-0547">Nucleotide-binding</keyword>
<feature type="active site" description="Proton acceptor" evidence="10 11">
    <location>
        <position position="191"/>
    </location>
</feature>
<feature type="binding site" evidence="10">
    <location>
        <position position="15"/>
    </location>
    <ligand>
        <name>NADPH</name>
        <dbReference type="ChEBI" id="CHEBI:57783"/>
    </ligand>
</feature>